<dbReference type="EMBL" id="AFCT01001125">
    <property type="protein sequence ID" value="EHC87434.1"/>
    <property type="molecule type" value="Genomic_DNA"/>
</dbReference>
<evidence type="ECO:0000313" key="2">
    <source>
        <dbReference type="Proteomes" id="UP000004903"/>
    </source>
</evidence>
<dbReference type="Proteomes" id="UP000004903">
    <property type="component" value="Unassembled WGS sequence"/>
</dbReference>
<gene>
    <name evidence="1" type="ORF">LTSERUB_3123</name>
</gene>
<reference evidence="1 2" key="1">
    <citation type="journal article" date="2011" name="BMC Genomics">
        <title>Genome sequencing reveals diversification of virulence factor content and possible host adaptation in distinct subpopulations of Salmonella enterica.</title>
        <authorList>
            <person name="den Bakker H.C."/>
            <person name="Moreno Switt A.I."/>
            <person name="Govoni G."/>
            <person name="Cummings C.A."/>
            <person name="Ranieri M.L."/>
            <person name="Degoricija L."/>
            <person name="Hoelzer K."/>
            <person name="Rodriguez-Rivera L.D."/>
            <person name="Brown S."/>
            <person name="Bolchacova E."/>
            <person name="Furtado M.R."/>
            <person name="Wiedmann M."/>
        </authorList>
    </citation>
    <scope>NUCLEOTIDE SEQUENCE [LARGE SCALE GENOMIC DNA]</scope>
    <source>
        <strain evidence="1 2">A4-653</strain>
    </source>
</reference>
<protein>
    <submittedName>
        <fullName evidence="1">Uncharacterized protein</fullName>
    </submittedName>
</protein>
<organism evidence="1 2">
    <name type="scientific">Salmonella enterica subsp. enterica serovar Rubislaw str. A4-653</name>
    <dbReference type="NCBI Taxonomy" id="913081"/>
    <lineage>
        <taxon>Bacteria</taxon>
        <taxon>Pseudomonadati</taxon>
        <taxon>Pseudomonadota</taxon>
        <taxon>Gammaproteobacteria</taxon>
        <taxon>Enterobacterales</taxon>
        <taxon>Enterobacteriaceae</taxon>
        <taxon>Salmonella</taxon>
    </lineage>
</organism>
<name>G5QKC5_SALRU</name>
<evidence type="ECO:0000313" key="1">
    <source>
        <dbReference type="EMBL" id="EHC87434.1"/>
    </source>
</evidence>
<proteinExistence type="predicted"/>
<sequence length="42" mass="4812">MSARAIHPGAGIFLVVIEWSYCRARSDAIRTYYPACSHKRQE</sequence>
<dbReference type="AlphaFoldDB" id="G5QKC5"/>
<comment type="caution">
    <text evidence="1">The sequence shown here is derived from an EMBL/GenBank/DDBJ whole genome shotgun (WGS) entry which is preliminary data.</text>
</comment>
<accession>G5QKC5</accession>
<dbReference type="PATRIC" id="fig|913081.3.peg.2439"/>